<evidence type="ECO:0000313" key="8">
    <source>
        <dbReference type="Proteomes" id="UP000886842"/>
    </source>
</evidence>
<keyword evidence="1 5" id="KW-0547">Nucleotide-binding</keyword>
<feature type="non-terminal residue" evidence="7">
    <location>
        <position position="192"/>
    </location>
</feature>
<dbReference type="PANTHER" id="PTHR11070:SF23">
    <property type="entry name" value="RECBCD ENZYME SUBUNIT RECB"/>
    <property type="match status" value="1"/>
</dbReference>
<sequence length="192" mass="20783">MTIPTFEATGPLPTGTTVLEASAGTGKTWTIAALATRYLADGIGLDRLLLVTFSRAATKELRVRVRSRLVETEAALRAHLDEPDHPIDDPIVRLLTEGGAEAVRERADRLAAALDEFDDATISTIHEFCSRMIDGLGVLARSDPGRVFTESLADLTDEVTADAYLRLHADRDRAVLDPTTARSLAQQVIAHP</sequence>
<dbReference type="GO" id="GO:0005524">
    <property type="term" value="F:ATP binding"/>
    <property type="evidence" value="ECO:0007669"/>
    <property type="project" value="UniProtKB-UniRule"/>
</dbReference>
<dbReference type="GO" id="GO:0000725">
    <property type="term" value="P:recombinational repair"/>
    <property type="evidence" value="ECO:0007669"/>
    <property type="project" value="TreeGrafter"/>
</dbReference>
<gene>
    <name evidence="7" type="ORF">IAA98_00795</name>
</gene>
<dbReference type="GO" id="GO:0043138">
    <property type="term" value="F:3'-5' DNA helicase activity"/>
    <property type="evidence" value="ECO:0007669"/>
    <property type="project" value="TreeGrafter"/>
</dbReference>
<dbReference type="SUPFAM" id="SSF52540">
    <property type="entry name" value="P-loop containing nucleoside triphosphate hydrolases"/>
    <property type="match status" value="1"/>
</dbReference>
<dbReference type="PANTHER" id="PTHR11070">
    <property type="entry name" value="UVRD / RECB / PCRA DNA HELICASE FAMILY MEMBER"/>
    <property type="match status" value="1"/>
</dbReference>
<dbReference type="GO" id="GO:0009338">
    <property type="term" value="C:exodeoxyribonuclease V complex"/>
    <property type="evidence" value="ECO:0007669"/>
    <property type="project" value="TreeGrafter"/>
</dbReference>
<evidence type="ECO:0000313" key="7">
    <source>
        <dbReference type="EMBL" id="HIT74105.1"/>
    </source>
</evidence>
<reference evidence="7" key="2">
    <citation type="journal article" date="2021" name="PeerJ">
        <title>Extensive microbial diversity within the chicken gut microbiome revealed by metagenomics and culture.</title>
        <authorList>
            <person name="Gilroy R."/>
            <person name="Ravi A."/>
            <person name="Getino M."/>
            <person name="Pursley I."/>
            <person name="Horton D.L."/>
            <person name="Alikhan N.F."/>
            <person name="Baker D."/>
            <person name="Gharbi K."/>
            <person name="Hall N."/>
            <person name="Watson M."/>
            <person name="Adriaenssens E.M."/>
            <person name="Foster-Nyarko E."/>
            <person name="Jarju S."/>
            <person name="Secka A."/>
            <person name="Antonio M."/>
            <person name="Oren A."/>
            <person name="Chaudhuri R.R."/>
            <person name="La Ragione R."/>
            <person name="Hildebrand F."/>
            <person name="Pallen M.J."/>
        </authorList>
    </citation>
    <scope>NUCLEOTIDE SEQUENCE</scope>
    <source>
        <strain evidence="7">ChiGjej1B1-24693</strain>
    </source>
</reference>
<evidence type="ECO:0000256" key="3">
    <source>
        <dbReference type="ARBA" id="ARBA00022806"/>
    </source>
</evidence>
<evidence type="ECO:0000256" key="5">
    <source>
        <dbReference type="PROSITE-ProRule" id="PRU00560"/>
    </source>
</evidence>
<keyword evidence="3 5" id="KW-0347">Helicase</keyword>
<keyword evidence="4 5" id="KW-0067">ATP-binding</keyword>
<dbReference type="GO" id="GO:0005829">
    <property type="term" value="C:cytosol"/>
    <property type="evidence" value="ECO:0007669"/>
    <property type="project" value="TreeGrafter"/>
</dbReference>
<evidence type="ECO:0000256" key="4">
    <source>
        <dbReference type="ARBA" id="ARBA00022840"/>
    </source>
</evidence>
<dbReference type="PROSITE" id="PS51198">
    <property type="entry name" value="UVRD_HELICASE_ATP_BIND"/>
    <property type="match status" value="1"/>
</dbReference>
<dbReference type="Gene3D" id="1.10.3170.10">
    <property type="entry name" value="Recbcd, chain B, domain 2"/>
    <property type="match status" value="1"/>
</dbReference>
<name>A0A9D1GWI6_9ACTN</name>
<dbReference type="GO" id="GO:0003677">
    <property type="term" value="F:DNA binding"/>
    <property type="evidence" value="ECO:0007669"/>
    <property type="project" value="InterPro"/>
</dbReference>
<dbReference type="InterPro" id="IPR014016">
    <property type="entry name" value="UvrD-like_ATP-bd"/>
</dbReference>
<dbReference type="InterPro" id="IPR000212">
    <property type="entry name" value="DNA_helicase_UvrD/REP"/>
</dbReference>
<dbReference type="Gene3D" id="3.40.50.300">
    <property type="entry name" value="P-loop containing nucleotide triphosphate hydrolases"/>
    <property type="match status" value="1"/>
</dbReference>
<dbReference type="GO" id="GO:0016787">
    <property type="term" value="F:hydrolase activity"/>
    <property type="evidence" value="ECO:0007669"/>
    <property type="project" value="UniProtKB-UniRule"/>
</dbReference>
<dbReference type="EMBL" id="DVLP01000025">
    <property type="protein sequence ID" value="HIT74105.1"/>
    <property type="molecule type" value="Genomic_DNA"/>
</dbReference>
<comment type="caution">
    <text evidence="7">The sequence shown here is derived from an EMBL/GenBank/DDBJ whole genome shotgun (WGS) entry which is preliminary data.</text>
</comment>
<keyword evidence="2 5" id="KW-0378">Hydrolase</keyword>
<feature type="binding site" evidence="5">
    <location>
        <begin position="21"/>
        <end position="28"/>
    </location>
    <ligand>
        <name>ATP</name>
        <dbReference type="ChEBI" id="CHEBI:30616"/>
    </ligand>
</feature>
<feature type="domain" description="UvrD-like helicase ATP-binding" evidence="6">
    <location>
        <begin position="1"/>
        <end position="192"/>
    </location>
</feature>
<organism evidence="7 8">
    <name type="scientific">Candidatus Avipropionibacterium avicola</name>
    <dbReference type="NCBI Taxonomy" id="2840701"/>
    <lineage>
        <taxon>Bacteria</taxon>
        <taxon>Bacillati</taxon>
        <taxon>Actinomycetota</taxon>
        <taxon>Actinomycetes</taxon>
        <taxon>Propionibacteriales</taxon>
        <taxon>Propionibacteriaceae</taxon>
        <taxon>Propionibacteriaceae incertae sedis</taxon>
        <taxon>Candidatus Avipropionibacterium</taxon>
    </lineage>
</organism>
<evidence type="ECO:0000256" key="1">
    <source>
        <dbReference type="ARBA" id="ARBA00022741"/>
    </source>
</evidence>
<proteinExistence type="predicted"/>
<evidence type="ECO:0000259" key="6">
    <source>
        <dbReference type="PROSITE" id="PS51198"/>
    </source>
</evidence>
<evidence type="ECO:0000256" key="2">
    <source>
        <dbReference type="ARBA" id="ARBA00022801"/>
    </source>
</evidence>
<reference evidence="7" key="1">
    <citation type="submission" date="2020-10" db="EMBL/GenBank/DDBJ databases">
        <authorList>
            <person name="Gilroy R."/>
        </authorList>
    </citation>
    <scope>NUCLEOTIDE SEQUENCE</scope>
    <source>
        <strain evidence="7">ChiGjej1B1-24693</strain>
    </source>
</reference>
<dbReference type="InterPro" id="IPR027417">
    <property type="entry name" value="P-loop_NTPase"/>
</dbReference>
<dbReference type="AlphaFoldDB" id="A0A9D1GWI6"/>
<protein>
    <submittedName>
        <fullName evidence="7">UvrD-helicase domain-containing protein</fullName>
    </submittedName>
</protein>
<dbReference type="Proteomes" id="UP000886842">
    <property type="component" value="Unassembled WGS sequence"/>
</dbReference>
<accession>A0A9D1GWI6</accession>
<dbReference type="Pfam" id="PF00580">
    <property type="entry name" value="UvrD-helicase"/>
    <property type="match status" value="1"/>
</dbReference>